<name>A0A8H5TQH7_FUSCI</name>
<sequence>MCFNQNFPSTPHDVDVDMEDADFTTSLGEDMLTQTTRDVRVRLRPSIGNLARPGGNCIKPLFDDIIQREADRKLLVVGLQDLSRKQDFIRLPGYNFWAANLGLIAEDGYELFTREASQIKSIDLARHAICVALISLDKVSDAMQDFRVTLTSQPITDDVQMDAQLSEFVGACIANETTPLREGTKGFYIRIKDTDKLLFVTCRHVLFNDSVPNADYDYNDYAPNMVIQPGQETYEHFVRHLSNYTTWLQDLGDQATTVQEFKIRFPNEASQSLENQRAMVVVKFGRSTSLTFGIANEVKSVCRVPVLGQEFISEEWCILGHRKRGQCRRPFSEDGDSGSCVLDMYGQVGGMLTGGKRAQKNNPDISYAAPIDKLLKDINMKLKKRGFSVKLA</sequence>
<gene>
    <name evidence="1" type="ORF">FCIRC_7385</name>
</gene>
<reference evidence="2" key="1">
    <citation type="journal article" date="2020" name="BMC Genomics">
        <title>Correction to: Identification and distribution of gene clusters required for synthesis of sphingolipid metabolism inhibitors in diverse species of the filamentous fungus Fusarium.</title>
        <authorList>
            <person name="Kim H.S."/>
            <person name="Lohmar J.M."/>
            <person name="Busman M."/>
            <person name="Brown D.W."/>
            <person name="Naumann T.A."/>
            <person name="Divon H.H."/>
            <person name="Lysoe E."/>
            <person name="Uhlig S."/>
            <person name="Proctor R.H."/>
        </authorList>
    </citation>
    <scope>NUCLEOTIDE SEQUENCE [LARGE SCALE GENOMIC DNA]</scope>
    <source>
        <strain evidence="2">NRRL 25331</strain>
    </source>
</reference>
<keyword evidence="2" id="KW-1185">Reference proteome</keyword>
<dbReference type="InterPro" id="IPR009003">
    <property type="entry name" value="Peptidase_S1_PA"/>
</dbReference>
<proteinExistence type="predicted"/>
<dbReference type="AlphaFoldDB" id="A0A8H5TQH7"/>
<organism evidence="1 2">
    <name type="scientific">Fusarium circinatum</name>
    <name type="common">Pitch canker fungus</name>
    <name type="synonym">Gibberella circinata</name>
    <dbReference type="NCBI Taxonomy" id="48490"/>
    <lineage>
        <taxon>Eukaryota</taxon>
        <taxon>Fungi</taxon>
        <taxon>Dikarya</taxon>
        <taxon>Ascomycota</taxon>
        <taxon>Pezizomycotina</taxon>
        <taxon>Sordariomycetes</taxon>
        <taxon>Hypocreomycetidae</taxon>
        <taxon>Hypocreales</taxon>
        <taxon>Nectriaceae</taxon>
        <taxon>Fusarium</taxon>
        <taxon>Fusarium fujikuroi species complex</taxon>
    </lineage>
</organism>
<dbReference type="EMBL" id="JAAQPE010000242">
    <property type="protein sequence ID" value="KAF5675401.1"/>
    <property type="molecule type" value="Genomic_DNA"/>
</dbReference>
<protein>
    <submittedName>
        <fullName evidence="1">Uncharacterized protein</fullName>
    </submittedName>
</protein>
<dbReference type="Proteomes" id="UP000572754">
    <property type="component" value="Unassembled WGS sequence"/>
</dbReference>
<evidence type="ECO:0000313" key="1">
    <source>
        <dbReference type="EMBL" id="KAF5675401.1"/>
    </source>
</evidence>
<accession>A0A8H5TQH7</accession>
<comment type="caution">
    <text evidence="1">The sequence shown here is derived from an EMBL/GenBank/DDBJ whole genome shotgun (WGS) entry which is preliminary data.</text>
</comment>
<dbReference type="SUPFAM" id="SSF50494">
    <property type="entry name" value="Trypsin-like serine proteases"/>
    <property type="match status" value="1"/>
</dbReference>
<reference evidence="1 2" key="2">
    <citation type="submission" date="2020-05" db="EMBL/GenBank/DDBJ databases">
        <title>Identification and distribution of gene clusters putatively required for synthesis of sphingolipid metabolism inhibitors in phylogenetically diverse species of the filamentous fungus Fusarium.</title>
        <authorList>
            <person name="Kim H.-S."/>
            <person name="Busman M."/>
            <person name="Brown D.W."/>
            <person name="Divon H."/>
            <person name="Uhlig S."/>
            <person name="Proctor R.H."/>
        </authorList>
    </citation>
    <scope>NUCLEOTIDE SEQUENCE [LARGE SCALE GENOMIC DNA]</scope>
    <source>
        <strain evidence="1 2">NRRL 25331</strain>
    </source>
</reference>
<evidence type="ECO:0000313" key="2">
    <source>
        <dbReference type="Proteomes" id="UP000572754"/>
    </source>
</evidence>